<evidence type="ECO:0000313" key="3">
    <source>
        <dbReference type="EMBL" id="KAK5689740.1"/>
    </source>
</evidence>
<dbReference type="SUPFAM" id="SSF55486">
    <property type="entry name" value="Metalloproteases ('zincins'), catalytic domain"/>
    <property type="match status" value="1"/>
</dbReference>
<keyword evidence="1" id="KW-0645">Protease</keyword>
<dbReference type="Gene3D" id="3.40.390.10">
    <property type="entry name" value="Collagenase (Catalytic Domain)"/>
    <property type="match status" value="1"/>
</dbReference>
<proteinExistence type="predicted"/>
<dbReference type="InterPro" id="IPR001506">
    <property type="entry name" value="Peptidase_M12A"/>
</dbReference>
<organism evidence="3 4">
    <name type="scientific">Elasticomyces elasticus</name>
    <dbReference type="NCBI Taxonomy" id="574655"/>
    <lineage>
        <taxon>Eukaryota</taxon>
        <taxon>Fungi</taxon>
        <taxon>Dikarya</taxon>
        <taxon>Ascomycota</taxon>
        <taxon>Pezizomycotina</taxon>
        <taxon>Dothideomycetes</taxon>
        <taxon>Dothideomycetidae</taxon>
        <taxon>Mycosphaerellales</taxon>
        <taxon>Teratosphaeriaceae</taxon>
        <taxon>Elasticomyces</taxon>
    </lineage>
</organism>
<evidence type="ECO:0000256" key="1">
    <source>
        <dbReference type="RuleBase" id="RU361183"/>
    </source>
</evidence>
<dbReference type="AlphaFoldDB" id="A0AAN7VLT6"/>
<dbReference type="EMBL" id="JAVRQU010000029">
    <property type="protein sequence ID" value="KAK5689740.1"/>
    <property type="molecule type" value="Genomic_DNA"/>
</dbReference>
<dbReference type="PRINTS" id="PR00480">
    <property type="entry name" value="ASTACIN"/>
</dbReference>
<accession>A0AAN7VLT6</accession>
<keyword evidence="1" id="KW-0378">Hydrolase</keyword>
<dbReference type="GO" id="GO:0006508">
    <property type="term" value="P:proteolysis"/>
    <property type="evidence" value="ECO:0007669"/>
    <property type="project" value="UniProtKB-KW"/>
</dbReference>
<protein>
    <recommendedName>
        <fullName evidence="1">Metalloendopeptidase</fullName>
        <ecNumber evidence="1">3.4.24.-</ecNumber>
    </recommendedName>
</protein>
<dbReference type="GO" id="GO:0046872">
    <property type="term" value="F:metal ion binding"/>
    <property type="evidence" value="ECO:0007669"/>
    <property type="project" value="UniProtKB-KW"/>
</dbReference>
<keyword evidence="1" id="KW-0862">Zinc</keyword>
<dbReference type="InterPro" id="IPR024079">
    <property type="entry name" value="MetalloPept_cat_dom_sf"/>
</dbReference>
<keyword evidence="1" id="KW-0479">Metal-binding</keyword>
<name>A0AAN7VLT6_9PEZI</name>
<comment type="caution">
    <text evidence="3">The sequence shown here is derived from an EMBL/GenBank/DDBJ whole genome shotgun (WGS) entry which is preliminary data.</text>
</comment>
<sequence>MSTFLALLSFLLTTSAYPTNDTSTMPSDSTDTLARRWYSVPEMRVTTGPWPVKSFDPVTGNHAPIVYCYEDAWEIGKFPPLVGQAFSKWRDAIDQSALDFVPDPSCYGILGCGCATGLTQPDTLHIIRSSDGQTKAVVGYEYDSNQDGRHTLKIGGYDPKNHDSVPLYVLAIAHELGHVAGLAHEHQRPDRDIDLRFDCSALVGYTEGITKVSRAMFESVDNIPECRHLTPEKCMLQVVCSSEHYVDTYMPNAFEYVTGDQVPTWDDFETGLFDPKSIMIYSSYKGSNNPAGQFPAGAVLVGLDGDREFQIYTGGDADPAAAGISDGDIERIKQLYPKGI</sequence>
<evidence type="ECO:0000259" key="2">
    <source>
        <dbReference type="Pfam" id="PF01400"/>
    </source>
</evidence>
<keyword evidence="1" id="KW-0732">Signal</keyword>
<keyword evidence="1" id="KW-0482">Metalloprotease</keyword>
<feature type="signal peptide" evidence="1">
    <location>
        <begin position="1"/>
        <end position="16"/>
    </location>
</feature>
<dbReference type="GO" id="GO:0004222">
    <property type="term" value="F:metalloendopeptidase activity"/>
    <property type="evidence" value="ECO:0007669"/>
    <property type="project" value="UniProtKB-UniRule"/>
</dbReference>
<comment type="cofactor">
    <cofactor evidence="1">
        <name>Zn(2+)</name>
        <dbReference type="ChEBI" id="CHEBI:29105"/>
    </cofactor>
    <text evidence="1">Binds 1 zinc ion per subunit.</text>
</comment>
<reference evidence="3" key="1">
    <citation type="submission" date="2023-08" db="EMBL/GenBank/DDBJ databases">
        <title>Black Yeasts Isolated from many extreme environments.</title>
        <authorList>
            <person name="Coleine C."/>
            <person name="Stajich J.E."/>
            <person name="Selbmann L."/>
        </authorList>
    </citation>
    <scope>NUCLEOTIDE SEQUENCE</scope>
    <source>
        <strain evidence="3">CCFEE 5810</strain>
    </source>
</reference>
<gene>
    <name evidence="3" type="ORF">LTR97_012739</name>
</gene>
<dbReference type="EC" id="3.4.24.-" evidence="1"/>
<evidence type="ECO:0000313" key="4">
    <source>
        <dbReference type="Proteomes" id="UP001310594"/>
    </source>
</evidence>
<feature type="domain" description="Peptidase M12A" evidence="2">
    <location>
        <begin position="172"/>
        <end position="193"/>
    </location>
</feature>
<feature type="chain" id="PRO_5042669147" description="Metalloendopeptidase" evidence="1">
    <location>
        <begin position="17"/>
        <end position="340"/>
    </location>
</feature>
<dbReference type="Proteomes" id="UP001310594">
    <property type="component" value="Unassembled WGS sequence"/>
</dbReference>
<dbReference type="Pfam" id="PF01400">
    <property type="entry name" value="Astacin"/>
    <property type="match status" value="1"/>
</dbReference>